<sequence>MGSLLGQLASDPVGEPGDGMSYNIIIINRWPLKSPGFTQVLLAELQTVDFESLCRQYGLDPALIGPTLAQLSVEASIGAPVPFFLLRYHDKRHPPIVISEWEIAGLTQQCIQEDKSPANWPDCVLELIATSQAVYSVALQDEQLTDLGLLLAYEVARWIAHQGSGIVLGLDGAWYRLNEHQAFIPLQLKDGSTGYSG</sequence>
<accession>A0A1Y6K2X7</accession>
<name>A0A1Y6K2X7_9CHLR</name>
<dbReference type="AlphaFoldDB" id="A0A1Y6K2X7"/>
<reference evidence="2" key="1">
    <citation type="submission" date="2017-05" db="EMBL/GenBank/DDBJ databases">
        <authorList>
            <person name="Kirkegaard R."/>
            <person name="Mcilroy J S."/>
        </authorList>
    </citation>
    <scope>NUCLEOTIDE SEQUENCE [LARGE SCALE GENOMIC DNA]</scope>
</reference>
<gene>
    <name evidence="1" type="ORF">CFX1CAM_0152</name>
</gene>
<dbReference type="Proteomes" id="UP000195514">
    <property type="component" value="Chromosome I"/>
</dbReference>
<protein>
    <submittedName>
        <fullName evidence="1">Uncharacterized protein</fullName>
    </submittedName>
</protein>
<dbReference type="EMBL" id="LT859958">
    <property type="protein sequence ID" value="SMX53218.1"/>
    <property type="molecule type" value="Genomic_DNA"/>
</dbReference>
<keyword evidence="2" id="KW-1185">Reference proteome</keyword>
<evidence type="ECO:0000313" key="2">
    <source>
        <dbReference type="Proteomes" id="UP000195514"/>
    </source>
</evidence>
<organism evidence="1 2">
    <name type="scientific">Candidatus Brevifilum fermentans</name>
    <dbReference type="NCBI Taxonomy" id="1986204"/>
    <lineage>
        <taxon>Bacteria</taxon>
        <taxon>Bacillati</taxon>
        <taxon>Chloroflexota</taxon>
        <taxon>Anaerolineae</taxon>
        <taxon>Anaerolineales</taxon>
        <taxon>Anaerolineaceae</taxon>
        <taxon>Candidatus Brevifilum</taxon>
    </lineage>
</organism>
<proteinExistence type="predicted"/>
<dbReference type="KEGG" id="abat:CFX1CAM_0152"/>
<evidence type="ECO:0000313" key="1">
    <source>
        <dbReference type="EMBL" id="SMX53218.1"/>
    </source>
</evidence>